<keyword evidence="1 3" id="KW-0808">Transferase</keyword>
<proteinExistence type="predicted"/>
<dbReference type="SUPFAM" id="SSF53756">
    <property type="entry name" value="UDP-Glycosyltransferase/glycogen phosphorylase"/>
    <property type="match status" value="1"/>
</dbReference>
<keyword evidence="4" id="KW-1185">Reference proteome</keyword>
<protein>
    <submittedName>
        <fullName evidence="3">Glycosyltransferase family 1 protein</fullName>
    </submittedName>
</protein>
<dbReference type="Proteomes" id="UP000295075">
    <property type="component" value="Unassembled WGS sequence"/>
</dbReference>
<dbReference type="AlphaFoldDB" id="A0A4R4PBD4"/>
<evidence type="ECO:0000313" key="4">
    <source>
        <dbReference type="Proteomes" id="UP000295075"/>
    </source>
</evidence>
<dbReference type="EMBL" id="SMKA01000267">
    <property type="protein sequence ID" value="TDC17662.1"/>
    <property type="molecule type" value="Genomic_DNA"/>
</dbReference>
<dbReference type="PANTHER" id="PTHR12526">
    <property type="entry name" value="GLYCOSYLTRANSFERASE"/>
    <property type="match status" value="1"/>
</dbReference>
<evidence type="ECO:0000313" key="3">
    <source>
        <dbReference type="EMBL" id="TDC17662.1"/>
    </source>
</evidence>
<dbReference type="Pfam" id="PF00534">
    <property type="entry name" value="Glycos_transf_1"/>
    <property type="match status" value="1"/>
</dbReference>
<dbReference type="GO" id="GO:0016757">
    <property type="term" value="F:glycosyltransferase activity"/>
    <property type="evidence" value="ECO:0007669"/>
    <property type="project" value="InterPro"/>
</dbReference>
<feature type="domain" description="Glycosyl transferase family 1" evidence="2">
    <location>
        <begin position="288"/>
        <end position="438"/>
    </location>
</feature>
<accession>A0A4R4PBD4</accession>
<evidence type="ECO:0000259" key="2">
    <source>
        <dbReference type="Pfam" id="PF00534"/>
    </source>
</evidence>
<dbReference type="InterPro" id="IPR001296">
    <property type="entry name" value="Glyco_trans_1"/>
</dbReference>
<dbReference type="OrthoDB" id="9802525at2"/>
<gene>
    <name evidence="3" type="ORF">E1261_36640</name>
</gene>
<name>A0A4R4PBD4_9ACTN</name>
<dbReference type="Gene3D" id="3.40.50.2000">
    <property type="entry name" value="Glycogen Phosphorylase B"/>
    <property type="match status" value="2"/>
</dbReference>
<dbReference type="CDD" id="cd03811">
    <property type="entry name" value="GT4_GT28_WabH-like"/>
    <property type="match status" value="1"/>
</dbReference>
<comment type="caution">
    <text evidence="3">The sequence shown here is derived from an EMBL/GenBank/DDBJ whole genome shotgun (WGS) entry which is preliminary data.</text>
</comment>
<sequence>MHPCGSVGCAARPRSGRPDYAVPARRDHAVRRDGRGRCGVLGCSGCCVGDGHRVDRRWRNLVEPVAEGAARALRSGVPGRGDCVSEVIIATLMRLEGPSGLQSHVRTFDSFLRDQSEPVSVVSPFSARSPFVLPLFAARILVRRISRPAGIRWHEYWHARYLEAALRRHLASRPDAVIYAQCPISAGVALRVRTTQSVVMVAHLNISQADEWADKGEIPRGGSLFQAIQQHEADVLSRLDGIVYVSGFNKSQLEARIPALLKVPNAVVPNPVPESPQPAVAPSIVADLVTIGGLEPRKNHSHLLRILGAAASRGHRYTLSIVGDGPERAALQKLAADLGIAEQLRFLGYQPDPRPILRQHRVYCHTATMESFGIVLVEAMAEGLPVVAAPVGGIPDVIQPGVQGLFWPLDDTDAAAEILIALMEDPATITRLASAARTRFHQEFAADVVGRNLHTFLQQTLHPRVP</sequence>
<reference evidence="3 4" key="1">
    <citation type="submission" date="2019-03" db="EMBL/GenBank/DDBJ databases">
        <title>Draft genome sequences of novel Actinobacteria.</title>
        <authorList>
            <person name="Sahin N."/>
            <person name="Ay H."/>
            <person name="Saygin H."/>
        </authorList>
    </citation>
    <scope>NUCLEOTIDE SEQUENCE [LARGE SCALE GENOMIC DNA]</scope>
    <source>
        <strain evidence="3 4">JCM 30547</strain>
    </source>
</reference>
<evidence type="ECO:0000256" key="1">
    <source>
        <dbReference type="ARBA" id="ARBA00022679"/>
    </source>
</evidence>
<organism evidence="3 4">
    <name type="scientific">Kribbella albertanoniae</name>
    <dbReference type="NCBI Taxonomy" id="1266829"/>
    <lineage>
        <taxon>Bacteria</taxon>
        <taxon>Bacillati</taxon>
        <taxon>Actinomycetota</taxon>
        <taxon>Actinomycetes</taxon>
        <taxon>Propionibacteriales</taxon>
        <taxon>Kribbellaceae</taxon>
        <taxon>Kribbella</taxon>
    </lineage>
</organism>